<evidence type="ECO:0000313" key="2">
    <source>
        <dbReference type="EMBL" id="KAF3797282.1"/>
    </source>
</evidence>
<dbReference type="AlphaFoldDB" id="A0A8H4FBT7"/>
<comment type="caution">
    <text evidence="2">The sequence shown here is derived from an EMBL/GenBank/DDBJ whole genome shotgun (WGS) entry which is preliminary data.</text>
</comment>
<organism evidence="2 3">
    <name type="scientific">Colletotrichum gloeosporioides</name>
    <name type="common">Anthracnose fungus</name>
    <name type="synonym">Glomerella cingulata</name>
    <dbReference type="NCBI Taxonomy" id="474922"/>
    <lineage>
        <taxon>Eukaryota</taxon>
        <taxon>Fungi</taxon>
        <taxon>Dikarya</taxon>
        <taxon>Ascomycota</taxon>
        <taxon>Pezizomycotina</taxon>
        <taxon>Sordariomycetes</taxon>
        <taxon>Hypocreomycetidae</taxon>
        <taxon>Glomerellales</taxon>
        <taxon>Glomerellaceae</taxon>
        <taxon>Colletotrichum</taxon>
        <taxon>Colletotrichum gloeosporioides species complex</taxon>
    </lineage>
</organism>
<dbReference type="GeneID" id="69016386"/>
<dbReference type="EMBL" id="WVTB01000117">
    <property type="protein sequence ID" value="KAF3797282.1"/>
    <property type="molecule type" value="Genomic_DNA"/>
</dbReference>
<keyword evidence="3" id="KW-1185">Reference proteome</keyword>
<sequence>MNRLSKTLLHLQAHDAENEKVNLNLTHAPIYLSLLFHLRANGSSRTEIEGSLSAVRRHPANLQFLQTLRDTIHIPDPGRRFSKGGPEAEAHRGDRGSQEPASLDILQKLRESENIDAAIEDIEYASLLLSIVDEG</sequence>
<feature type="region of interest" description="Disordered" evidence="1">
    <location>
        <begin position="75"/>
        <end position="101"/>
    </location>
</feature>
<protein>
    <submittedName>
        <fullName evidence="2">Uncharacterized protein</fullName>
    </submittedName>
</protein>
<reference evidence="2" key="1">
    <citation type="journal article" date="2020" name="Phytopathology">
        <title>Genome sequence and comparative analysis of Colletotrichum gloeosporioides isolated from Liriodendron leaves.</title>
        <authorList>
            <person name="Fu F.F."/>
            <person name="Hao Z."/>
            <person name="Wang P."/>
            <person name="Lu Y."/>
            <person name="Xue L.J."/>
            <person name="Wei G."/>
            <person name="Tian Y."/>
            <person name="Baishi H."/>
            <person name="Xu H."/>
            <person name="Shi J."/>
            <person name="Cheng T."/>
            <person name="Wang G."/>
            <person name="Yi Y."/>
            <person name="Chen J."/>
        </authorList>
    </citation>
    <scope>NUCLEOTIDE SEQUENCE</scope>
    <source>
        <strain evidence="2">Lc1</strain>
    </source>
</reference>
<evidence type="ECO:0000313" key="3">
    <source>
        <dbReference type="Proteomes" id="UP000613401"/>
    </source>
</evidence>
<proteinExistence type="predicted"/>
<feature type="compositionally biased region" description="Basic and acidic residues" evidence="1">
    <location>
        <begin position="86"/>
        <end position="97"/>
    </location>
</feature>
<dbReference type="Proteomes" id="UP000613401">
    <property type="component" value="Unassembled WGS sequence"/>
</dbReference>
<reference evidence="2" key="2">
    <citation type="submission" date="2020-03" db="EMBL/GenBank/DDBJ databases">
        <authorList>
            <person name="Fu F.-F."/>
            <person name="Chen J."/>
        </authorList>
    </citation>
    <scope>NUCLEOTIDE SEQUENCE</scope>
    <source>
        <strain evidence="2">Lc1</strain>
    </source>
</reference>
<name>A0A8H4FBT7_COLGL</name>
<accession>A0A8H4FBT7</accession>
<evidence type="ECO:0000256" key="1">
    <source>
        <dbReference type="SAM" id="MobiDB-lite"/>
    </source>
</evidence>
<dbReference type="RefSeq" id="XP_045256446.1">
    <property type="nucleotide sequence ID" value="XM_045409201.1"/>
</dbReference>
<gene>
    <name evidence="2" type="ORF">GCG54_00009253</name>
</gene>